<keyword evidence="2" id="KW-0547">Nucleotide-binding</keyword>
<feature type="domain" description="Bacterial type II secretion system protein E" evidence="3">
    <location>
        <begin position="156"/>
        <end position="287"/>
    </location>
</feature>
<proteinExistence type="inferred from homology"/>
<keyword evidence="2" id="KW-0472">Membrane</keyword>
<dbReference type="PROSITE" id="PS00675">
    <property type="entry name" value="SIGMA54_INTERACT_1"/>
    <property type="match status" value="1"/>
</dbReference>
<dbReference type="Proteomes" id="UP001297600">
    <property type="component" value="Unassembled WGS sequence"/>
</dbReference>
<evidence type="ECO:0000259" key="3">
    <source>
        <dbReference type="Pfam" id="PF00437"/>
    </source>
</evidence>
<keyword evidence="5" id="KW-1185">Reference proteome</keyword>
<dbReference type="Gene3D" id="3.30.450.90">
    <property type="match status" value="1"/>
</dbReference>
<protein>
    <recommendedName>
        <fullName evidence="2">Type IV secretion system protein</fullName>
    </recommendedName>
</protein>
<dbReference type="EMBL" id="JAKNCT010000001">
    <property type="protein sequence ID" value="MCG5030090.1"/>
    <property type="molecule type" value="Genomic_DNA"/>
</dbReference>
<comment type="subcellular location">
    <subcellularLocation>
        <location evidence="2">Cell inner membrane</location>
        <topology evidence="2">Peripheral membrane protein</topology>
        <orientation evidence="2">Cytoplasmic side</orientation>
    </subcellularLocation>
</comment>
<comment type="function">
    <text evidence="2">Part of the Type IV secretion system.</text>
</comment>
<dbReference type="SUPFAM" id="SSF52540">
    <property type="entry name" value="P-loop containing nucleoside triphosphate hydrolases"/>
    <property type="match status" value="1"/>
</dbReference>
<dbReference type="InterPro" id="IPR001482">
    <property type="entry name" value="T2SS/T4SS_dom"/>
</dbReference>
<gene>
    <name evidence="4" type="primary">virB11</name>
    <name evidence="4" type="ORF">MAF45_01295</name>
</gene>
<dbReference type="InterPro" id="IPR050921">
    <property type="entry name" value="T4SS_GSP_E_ATPase"/>
</dbReference>
<dbReference type="InterPro" id="IPR025662">
    <property type="entry name" value="Sigma_54_int_dom_ATP-bd_1"/>
</dbReference>
<evidence type="ECO:0000256" key="1">
    <source>
        <dbReference type="ARBA" id="ARBA00006611"/>
    </source>
</evidence>
<keyword evidence="2" id="KW-0067">ATP-binding</keyword>
<dbReference type="InterPro" id="IPR027417">
    <property type="entry name" value="P-loop_NTPase"/>
</dbReference>
<comment type="similarity">
    <text evidence="1 2">Belongs to the GSP E family.</text>
</comment>
<evidence type="ECO:0000256" key="2">
    <source>
        <dbReference type="RuleBase" id="RU366071"/>
    </source>
</evidence>
<keyword evidence="2" id="KW-1003">Cell membrane</keyword>
<dbReference type="Gene3D" id="3.40.50.300">
    <property type="entry name" value="P-loop containing nucleotide triphosphate hydrolases"/>
    <property type="match status" value="1"/>
</dbReference>
<dbReference type="InterPro" id="IPR014155">
    <property type="entry name" value="VirB11"/>
</dbReference>
<dbReference type="PANTHER" id="PTHR30486:SF6">
    <property type="entry name" value="TYPE IV PILUS RETRACTATION ATPASE PILT"/>
    <property type="match status" value="1"/>
</dbReference>
<dbReference type="Pfam" id="PF00437">
    <property type="entry name" value="T2SSE"/>
    <property type="match status" value="1"/>
</dbReference>
<organism evidence="4 5">
    <name type="scientific">Mesosutterella porci</name>
    <dbReference type="NCBI Taxonomy" id="2915351"/>
    <lineage>
        <taxon>Bacteria</taxon>
        <taxon>Pseudomonadati</taxon>
        <taxon>Pseudomonadota</taxon>
        <taxon>Betaproteobacteria</taxon>
        <taxon>Burkholderiales</taxon>
        <taxon>Sutterellaceae</taxon>
        <taxon>Mesosutterella</taxon>
    </lineage>
</organism>
<dbReference type="CDD" id="cd01130">
    <property type="entry name" value="VirB11-like_ATPase"/>
    <property type="match status" value="1"/>
</dbReference>
<accession>A0ABS9MPA8</accession>
<dbReference type="PANTHER" id="PTHR30486">
    <property type="entry name" value="TWITCHING MOTILITY PROTEIN PILT"/>
    <property type="match status" value="1"/>
</dbReference>
<dbReference type="NCBIfam" id="TIGR02788">
    <property type="entry name" value="VirB11"/>
    <property type="match status" value="1"/>
</dbReference>
<comment type="caution">
    <text evidence="4">The sequence shown here is derived from an EMBL/GenBank/DDBJ whole genome shotgun (WGS) entry which is preliminary data.</text>
</comment>
<evidence type="ECO:0000313" key="4">
    <source>
        <dbReference type="EMBL" id="MCG5030090.1"/>
    </source>
</evidence>
<reference evidence="4 5" key="1">
    <citation type="submission" date="2022-02" db="EMBL/GenBank/DDBJ databases">
        <title>Mesosutterella porci, a novel member of the family Sutterellaceae from pig feces.</title>
        <authorList>
            <person name="Wylensek D."/>
            <person name="Clavel T."/>
        </authorList>
    </citation>
    <scope>NUCLEOTIDE SEQUENCE [LARGE SCALE GENOMIC DNA]</scope>
    <source>
        <strain evidence="5">oilRF-744-wt-GAM-9</strain>
    </source>
</reference>
<dbReference type="RefSeq" id="WP_237977745.1">
    <property type="nucleotide sequence ID" value="NZ_JAKNCT010000001.1"/>
</dbReference>
<evidence type="ECO:0000313" key="5">
    <source>
        <dbReference type="Proteomes" id="UP001297600"/>
    </source>
</evidence>
<sequence>MSRSLARDATLSFELEPLAPFLEDPAATEICVNGPGAAFVLAGGLWREEPCPGLTPGRLSDLANAAAVYAGRPFGSLSPLLSMTLPGGERAQFAGPPAAPEGRLYVSIRRPADRVRTVDEFLREGFFDAPGPGRQEDPGELARLFSRAAGTGPEAPAARAAFLKLAVALQKNIVIAGETGSGKTTFMKALMQEIPASERILTIEDVPELRAGLPRHRNQVNLFYPPEARDGDPLSAGRLLRAALRMKPDRILIAELRGAETYEFLNACLTGHGGSITSCHAGGCEEAREYLLLKVLQSEAGSRLTESAIRRLIGLTVDVIVHVSARGPGRRADELWYRGAAGNAGNSKQDAST</sequence>
<name>A0ABS9MPA8_9BURK</name>
<keyword evidence="2" id="KW-0997">Cell inner membrane</keyword>